<protein>
    <submittedName>
        <fullName evidence="2">Uncharacterized protein</fullName>
    </submittedName>
</protein>
<feature type="compositionally biased region" description="Acidic residues" evidence="1">
    <location>
        <begin position="36"/>
        <end position="45"/>
    </location>
</feature>
<evidence type="ECO:0000313" key="2">
    <source>
        <dbReference type="EMBL" id="WTZ11596.1"/>
    </source>
</evidence>
<proteinExistence type="predicted"/>
<dbReference type="EMBL" id="CP109546">
    <property type="protein sequence ID" value="WTZ11596.1"/>
    <property type="molecule type" value="Genomic_DNA"/>
</dbReference>
<organism evidence="2">
    <name type="scientific">Streptomyces sp. NBC_01393</name>
    <dbReference type="NCBI Taxonomy" id="2903851"/>
    <lineage>
        <taxon>Bacteria</taxon>
        <taxon>Bacillati</taxon>
        <taxon>Actinomycetota</taxon>
        <taxon>Actinomycetes</taxon>
        <taxon>Kitasatosporales</taxon>
        <taxon>Streptomycetaceae</taxon>
        <taxon>Streptomyces</taxon>
    </lineage>
</organism>
<name>A0AAU3I4X9_9ACTN</name>
<reference evidence="2" key="1">
    <citation type="submission" date="2022-10" db="EMBL/GenBank/DDBJ databases">
        <title>The complete genomes of actinobacterial strains from the NBC collection.</title>
        <authorList>
            <person name="Joergensen T.S."/>
            <person name="Alvarez Arevalo M."/>
            <person name="Sterndorff E.B."/>
            <person name="Faurdal D."/>
            <person name="Vuksanovic O."/>
            <person name="Mourched A.-S."/>
            <person name="Charusanti P."/>
            <person name="Shaw S."/>
            <person name="Blin K."/>
            <person name="Weber T."/>
        </authorList>
    </citation>
    <scope>NUCLEOTIDE SEQUENCE</scope>
    <source>
        <strain evidence="2">NBC_01393</strain>
    </source>
</reference>
<accession>A0AAU3I4X9</accession>
<gene>
    <name evidence="2" type="ORF">OG699_28650</name>
</gene>
<dbReference type="AlphaFoldDB" id="A0AAU3I4X9"/>
<evidence type="ECO:0000256" key="1">
    <source>
        <dbReference type="SAM" id="MobiDB-lite"/>
    </source>
</evidence>
<feature type="region of interest" description="Disordered" evidence="1">
    <location>
        <begin position="1"/>
        <end position="72"/>
    </location>
</feature>
<sequence length="72" mass="7914">MTVDPTDPGTFDDQFREIPDVEAPEADAAEQSAELDPADDVDPEPPGDRLNADDGDLAEQARVVRLNEDDYR</sequence>